<protein>
    <submittedName>
        <fullName evidence="2">Uncharacterized protein</fullName>
    </submittedName>
</protein>
<reference evidence="2" key="1">
    <citation type="submission" date="2022-03" db="EMBL/GenBank/DDBJ databases">
        <title>Complete genome sequence of Caldinitratiruptor microaerophilus.</title>
        <authorList>
            <person name="Mukaiyama R."/>
            <person name="Nishiyama T."/>
            <person name="Ueda K."/>
        </authorList>
    </citation>
    <scope>NUCLEOTIDE SEQUENCE</scope>
    <source>
        <strain evidence="2">JCM 16183</strain>
    </source>
</reference>
<evidence type="ECO:0000313" key="2">
    <source>
        <dbReference type="EMBL" id="BDG61901.1"/>
    </source>
</evidence>
<accession>A0AA35CQ50</accession>
<organism evidence="2 3">
    <name type="scientific">Caldinitratiruptor microaerophilus</name>
    <dbReference type="NCBI Taxonomy" id="671077"/>
    <lineage>
        <taxon>Bacteria</taxon>
        <taxon>Bacillati</taxon>
        <taxon>Bacillota</taxon>
        <taxon>Clostridia</taxon>
        <taxon>Eubacteriales</taxon>
        <taxon>Symbiobacteriaceae</taxon>
        <taxon>Caldinitratiruptor</taxon>
    </lineage>
</organism>
<keyword evidence="1" id="KW-0472">Membrane</keyword>
<dbReference type="AlphaFoldDB" id="A0AA35CQ50"/>
<feature type="transmembrane region" description="Helical" evidence="1">
    <location>
        <begin position="15"/>
        <end position="40"/>
    </location>
</feature>
<dbReference type="KEGG" id="cmic:caldi_29910"/>
<keyword evidence="1" id="KW-0812">Transmembrane</keyword>
<dbReference type="EMBL" id="AP025628">
    <property type="protein sequence ID" value="BDG61901.1"/>
    <property type="molecule type" value="Genomic_DNA"/>
</dbReference>
<keyword evidence="3" id="KW-1185">Reference proteome</keyword>
<dbReference type="Proteomes" id="UP001163687">
    <property type="component" value="Chromosome"/>
</dbReference>
<sequence length="55" mass="6236">MTVMDLERLRRAGELYVWLLVVREAMAILAALIGFGALLWTLAKFWEAARVLVGM</sequence>
<evidence type="ECO:0000256" key="1">
    <source>
        <dbReference type="SAM" id="Phobius"/>
    </source>
</evidence>
<evidence type="ECO:0000313" key="3">
    <source>
        <dbReference type="Proteomes" id="UP001163687"/>
    </source>
</evidence>
<keyword evidence="1" id="KW-1133">Transmembrane helix</keyword>
<proteinExistence type="predicted"/>
<gene>
    <name evidence="2" type="ORF">caldi_29910</name>
</gene>
<name>A0AA35CQ50_9FIRM</name>